<dbReference type="Proteomes" id="UP000494119">
    <property type="component" value="Unassembled WGS sequence"/>
</dbReference>
<dbReference type="InterPro" id="IPR001647">
    <property type="entry name" value="HTH_TetR"/>
</dbReference>
<organism evidence="6 7">
    <name type="scientific">Paraburkholderia caffeinitolerans</name>
    <dbReference type="NCBI Taxonomy" id="1723730"/>
    <lineage>
        <taxon>Bacteria</taxon>
        <taxon>Pseudomonadati</taxon>
        <taxon>Pseudomonadota</taxon>
        <taxon>Betaproteobacteria</taxon>
        <taxon>Burkholderiales</taxon>
        <taxon>Burkholderiaceae</taxon>
        <taxon>Paraburkholderia</taxon>
    </lineage>
</organism>
<evidence type="ECO:0000256" key="1">
    <source>
        <dbReference type="ARBA" id="ARBA00023015"/>
    </source>
</evidence>
<accession>A0A6J5GUB3</accession>
<dbReference type="PANTHER" id="PTHR30055:SF234">
    <property type="entry name" value="HTH-TYPE TRANSCRIPTIONAL REGULATOR BETI"/>
    <property type="match status" value="1"/>
</dbReference>
<keyword evidence="2 4" id="KW-0238">DNA-binding</keyword>
<evidence type="ECO:0000256" key="2">
    <source>
        <dbReference type="ARBA" id="ARBA00023125"/>
    </source>
</evidence>
<keyword evidence="1" id="KW-0805">Transcription regulation</keyword>
<dbReference type="InterPro" id="IPR036271">
    <property type="entry name" value="Tet_transcr_reg_TetR-rel_C_sf"/>
</dbReference>
<evidence type="ECO:0000256" key="4">
    <source>
        <dbReference type="PROSITE-ProRule" id="PRU00335"/>
    </source>
</evidence>
<dbReference type="Gene3D" id="1.10.357.10">
    <property type="entry name" value="Tetracycline Repressor, domain 2"/>
    <property type="match status" value="1"/>
</dbReference>
<dbReference type="SUPFAM" id="SSF46689">
    <property type="entry name" value="Homeodomain-like"/>
    <property type="match status" value="1"/>
</dbReference>
<keyword evidence="3" id="KW-0804">Transcription</keyword>
<evidence type="ECO:0000256" key="3">
    <source>
        <dbReference type="ARBA" id="ARBA00023163"/>
    </source>
</evidence>
<dbReference type="PROSITE" id="PS50977">
    <property type="entry name" value="HTH_TETR_2"/>
    <property type="match status" value="1"/>
</dbReference>
<dbReference type="SUPFAM" id="SSF48498">
    <property type="entry name" value="Tetracyclin repressor-like, C-terminal domain"/>
    <property type="match status" value="1"/>
</dbReference>
<feature type="DNA-binding region" description="H-T-H motif" evidence="4">
    <location>
        <begin position="11"/>
        <end position="30"/>
    </location>
</feature>
<reference evidence="6 7" key="1">
    <citation type="submission" date="2020-04" db="EMBL/GenBank/DDBJ databases">
        <authorList>
            <person name="De Canck E."/>
        </authorList>
    </citation>
    <scope>NUCLEOTIDE SEQUENCE [LARGE SCALE GENOMIC DNA]</scope>
    <source>
        <strain evidence="6 7">LMG 28688</strain>
    </source>
</reference>
<dbReference type="AlphaFoldDB" id="A0A6J5GUB3"/>
<gene>
    <name evidence="6" type="ORF">LMG28688_06474</name>
</gene>
<keyword evidence="7" id="KW-1185">Reference proteome</keyword>
<dbReference type="GO" id="GO:0003700">
    <property type="term" value="F:DNA-binding transcription factor activity"/>
    <property type="evidence" value="ECO:0007669"/>
    <property type="project" value="TreeGrafter"/>
</dbReference>
<evidence type="ECO:0000313" key="7">
    <source>
        <dbReference type="Proteomes" id="UP000494119"/>
    </source>
</evidence>
<evidence type="ECO:0000259" key="5">
    <source>
        <dbReference type="PROSITE" id="PS50977"/>
    </source>
</evidence>
<dbReference type="GO" id="GO:0000976">
    <property type="term" value="F:transcription cis-regulatory region binding"/>
    <property type="evidence" value="ECO:0007669"/>
    <property type="project" value="TreeGrafter"/>
</dbReference>
<evidence type="ECO:0000313" key="6">
    <source>
        <dbReference type="EMBL" id="CAB3807088.1"/>
    </source>
</evidence>
<feature type="domain" description="HTH tetR-type" evidence="5">
    <location>
        <begin position="1"/>
        <end position="48"/>
    </location>
</feature>
<protein>
    <recommendedName>
        <fullName evidence="5">HTH tetR-type domain-containing protein</fullName>
    </recommendedName>
</protein>
<dbReference type="PANTHER" id="PTHR30055">
    <property type="entry name" value="HTH-TYPE TRANSCRIPTIONAL REGULATOR RUTR"/>
    <property type="match status" value="1"/>
</dbReference>
<sequence>MLVERSYRAVSIRQIVALAGVGTGSFYEYYSSKDELAAVCIRLRIRDIAATMLECIDAHQNEPLPQRVDALIHAQSAAPLADPEQWSALFVLERRISEMETYRDLYGEFVRMWTKALAGGPGWPDGAPTQDAAFAAHSMVYGLVTQALITRTVPPDADAIGRLLRTAVHGYLSVVAPLAYRLHRFA</sequence>
<dbReference type="InterPro" id="IPR050109">
    <property type="entry name" value="HTH-type_TetR-like_transc_reg"/>
</dbReference>
<dbReference type="InterPro" id="IPR009057">
    <property type="entry name" value="Homeodomain-like_sf"/>
</dbReference>
<dbReference type="Pfam" id="PF00440">
    <property type="entry name" value="TetR_N"/>
    <property type="match status" value="1"/>
</dbReference>
<name>A0A6J5GUB3_9BURK</name>
<proteinExistence type="predicted"/>
<dbReference type="EMBL" id="CADIKL010000052">
    <property type="protein sequence ID" value="CAB3807088.1"/>
    <property type="molecule type" value="Genomic_DNA"/>
</dbReference>